<name>A0A4U2XYA9_9BACI</name>
<evidence type="ECO:0000313" key="3">
    <source>
        <dbReference type="Proteomes" id="UP000308744"/>
    </source>
</evidence>
<reference evidence="2 3" key="1">
    <citation type="submission" date="2019-04" db="EMBL/GenBank/DDBJ databases">
        <title>Lysinibacillus genome sequencing.</title>
        <authorList>
            <person name="Dunlap C."/>
        </authorList>
    </citation>
    <scope>NUCLEOTIDE SEQUENCE [LARGE SCALE GENOMIC DNA]</scope>
    <source>
        <strain evidence="2 3">CCTCC AB 2010389</strain>
    </source>
</reference>
<sequence length="97" mass="11592">MFLWKKRIKENELLAFHYYSVEYDEYDDGAIISLIPFSNKARVKSIWAKSNIYNVFDLDYIVNEFLALEKKLKEAIEIYFNIELGKFIKHIPYSTKG</sequence>
<evidence type="ECO:0000313" key="2">
    <source>
        <dbReference type="EMBL" id="TKI52887.1"/>
    </source>
</evidence>
<dbReference type="RefSeq" id="WP_107894127.1">
    <property type="nucleotide sequence ID" value="NZ_PYWM01000002.1"/>
</dbReference>
<dbReference type="Pfam" id="PF25297">
    <property type="entry name" value="DUF7878"/>
    <property type="match status" value="1"/>
</dbReference>
<dbReference type="AlphaFoldDB" id="A0A4U2XYA9"/>
<accession>A0A4U2XYA9</accession>
<comment type="caution">
    <text evidence="2">The sequence shown here is derived from an EMBL/GenBank/DDBJ whole genome shotgun (WGS) entry which is preliminary data.</text>
</comment>
<keyword evidence="3" id="KW-1185">Reference proteome</keyword>
<gene>
    <name evidence="2" type="ORF">FC756_26755</name>
</gene>
<protein>
    <recommendedName>
        <fullName evidence="1">DUF7878 domain-containing protein</fullName>
    </recommendedName>
</protein>
<evidence type="ECO:0000259" key="1">
    <source>
        <dbReference type="Pfam" id="PF25297"/>
    </source>
</evidence>
<dbReference type="EMBL" id="SZPU01000156">
    <property type="protein sequence ID" value="TKI52887.1"/>
    <property type="molecule type" value="Genomic_DNA"/>
</dbReference>
<proteinExistence type="predicted"/>
<dbReference type="InterPro" id="IPR057200">
    <property type="entry name" value="DUF7878"/>
</dbReference>
<dbReference type="Proteomes" id="UP000308744">
    <property type="component" value="Unassembled WGS sequence"/>
</dbReference>
<feature type="domain" description="DUF7878" evidence="1">
    <location>
        <begin position="4"/>
        <end position="77"/>
    </location>
</feature>
<organism evidence="2 3">
    <name type="scientific">Lysinibacillus mangiferihumi</name>
    <dbReference type="NCBI Taxonomy" id="1130819"/>
    <lineage>
        <taxon>Bacteria</taxon>
        <taxon>Bacillati</taxon>
        <taxon>Bacillota</taxon>
        <taxon>Bacilli</taxon>
        <taxon>Bacillales</taxon>
        <taxon>Bacillaceae</taxon>
        <taxon>Lysinibacillus</taxon>
    </lineage>
</organism>